<dbReference type="PANTHER" id="PTHR35826">
    <property type="entry name" value="PROTEIN ATP6V1FNB-LIKE"/>
    <property type="match status" value="1"/>
</dbReference>
<dbReference type="AlphaFoldDB" id="B4MP18"/>
<dbReference type="Pfam" id="PF22589">
    <property type="entry name" value="SPMIP1"/>
    <property type="match status" value="1"/>
</dbReference>
<dbReference type="PANTHER" id="PTHR35826:SF1">
    <property type="entry name" value="PROTEIN ATP6V1FNB-LIKE"/>
    <property type="match status" value="1"/>
</dbReference>
<organism evidence="3 4">
    <name type="scientific">Drosophila willistoni</name>
    <name type="common">Fruit fly</name>
    <dbReference type="NCBI Taxonomy" id="7260"/>
    <lineage>
        <taxon>Eukaryota</taxon>
        <taxon>Metazoa</taxon>
        <taxon>Ecdysozoa</taxon>
        <taxon>Arthropoda</taxon>
        <taxon>Hexapoda</taxon>
        <taxon>Insecta</taxon>
        <taxon>Pterygota</taxon>
        <taxon>Neoptera</taxon>
        <taxon>Endopterygota</taxon>
        <taxon>Diptera</taxon>
        <taxon>Brachycera</taxon>
        <taxon>Muscomorpha</taxon>
        <taxon>Ephydroidea</taxon>
        <taxon>Drosophilidae</taxon>
        <taxon>Drosophila</taxon>
        <taxon>Sophophora</taxon>
    </lineage>
</organism>
<protein>
    <recommendedName>
        <fullName evidence="2">Sperm microtubule inner protein 1 C-terminal domain-containing protein</fullName>
    </recommendedName>
</protein>
<dbReference type="EMBL" id="CH963848">
    <property type="protein sequence ID" value="EDW73857.1"/>
    <property type="molecule type" value="Genomic_DNA"/>
</dbReference>
<evidence type="ECO:0000259" key="2">
    <source>
        <dbReference type="Pfam" id="PF22589"/>
    </source>
</evidence>
<proteinExistence type="predicted"/>
<dbReference type="InParanoid" id="B4MP18"/>
<name>B4MP18_DROWI</name>
<accession>B4MP18</accession>
<sequence length="222" mass="25293">MFSSLNTQVSSKFQNARRQSVGTKDVANKTSQWRNKAIIPVGPRPMPKGVEITSTSRTATPLVKPRQRPNESKKITQAESIHMRCSGGKAKSKPIVNALPLLKAQRSSNITMDKTRLGGHSLGLGTYVLSHRRIIRPSSSAIFDYDLSQVEQNNFRHCQCRDPPMKSVPHDELQLLRSGQRTTYLEQRYDRTPDVRYNYPQATSWRYGWFHRQTQSKIGDPL</sequence>
<feature type="region of interest" description="Disordered" evidence="1">
    <location>
        <begin position="1"/>
        <end position="79"/>
    </location>
</feature>
<dbReference type="STRING" id="7260.B4MP18"/>
<keyword evidence="4" id="KW-1185">Reference proteome</keyword>
<dbReference type="HOGENOM" id="CLU_108650_0_0_1"/>
<dbReference type="KEGG" id="dwi:6639756"/>
<dbReference type="InterPro" id="IPR054323">
    <property type="entry name" value="SPMIP1_C"/>
</dbReference>
<evidence type="ECO:0000256" key="1">
    <source>
        <dbReference type="SAM" id="MobiDB-lite"/>
    </source>
</evidence>
<feature type="domain" description="Sperm microtubule inner protein 1 C-terminal" evidence="2">
    <location>
        <begin position="161"/>
        <end position="216"/>
    </location>
</feature>
<dbReference type="OrthoDB" id="410807at2759"/>
<evidence type="ECO:0000313" key="4">
    <source>
        <dbReference type="Proteomes" id="UP000007798"/>
    </source>
</evidence>
<feature type="compositionally biased region" description="Polar residues" evidence="1">
    <location>
        <begin position="1"/>
        <end position="34"/>
    </location>
</feature>
<dbReference type="Proteomes" id="UP000007798">
    <property type="component" value="Unassembled WGS sequence"/>
</dbReference>
<evidence type="ECO:0000313" key="3">
    <source>
        <dbReference type="EMBL" id="EDW73857.1"/>
    </source>
</evidence>
<gene>
    <name evidence="3" type="primary">Dwil\GK19344</name>
    <name evidence="3" type="ORF">Dwil_GK19344</name>
</gene>
<reference evidence="3 4" key="1">
    <citation type="journal article" date="2007" name="Nature">
        <title>Evolution of genes and genomes on the Drosophila phylogeny.</title>
        <authorList>
            <consortium name="Drosophila 12 Genomes Consortium"/>
            <person name="Clark A.G."/>
            <person name="Eisen M.B."/>
            <person name="Smith D.R."/>
            <person name="Bergman C.M."/>
            <person name="Oliver B."/>
            <person name="Markow T.A."/>
            <person name="Kaufman T.C."/>
            <person name="Kellis M."/>
            <person name="Gelbart W."/>
            <person name="Iyer V.N."/>
            <person name="Pollard D.A."/>
            <person name="Sackton T.B."/>
            <person name="Larracuente A.M."/>
            <person name="Singh N.D."/>
            <person name="Abad J.P."/>
            <person name="Abt D.N."/>
            <person name="Adryan B."/>
            <person name="Aguade M."/>
            <person name="Akashi H."/>
            <person name="Anderson W.W."/>
            <person name="Aquadro C.F."/>
            <person name="Ardell D.H."/>
            <person name="Arguello R."/>
            <person name="Artieri C.G."/>
            <person name="Barbash D.A."/>
            <person name="Barker D."/>
            <person name="Barsanti P."/>
            <person name="Batterham P."/>
            <person name="Batzoglou S."/>
            <person name="Begun D."/>
            <person name="Bhutkar A."/>
            <person name="Blanco E."/>
            <person name="Bosak S.A."/>
            <person name="Bradley R.K."/>
            <person name="Brand A.D."/>
            <person name="Brent M.R."/>
            <person name="Brooks A.N."/>
            <person name="Brown R.H."/>
            <person name="Butlin R.K."/>
            <person name="Caggese C."/>
            <person name="Calvi B.R."/>
            <person name="Bernardo de Carvalho A."/>
            <person name="Caspi A."/>
            <person name="Castrezana S."/>
            <person name="Celniker S.E."/>
            <person name="Chang J.L."/>
            <person name="Chapple C."/>
            <person name="Chatterji S."/>
            <person name="Chinwalla A."/>
            <person name="Civetta A."/>
            <person name="Clifton S.W."/>
            <person name="Comeron J.M."/>
            <person name="Costello J.C."/>
            <person name="Coyne J.A."/>
            <person name="Daub J."/>
            <person name="David R.G."/>
            <person name="Delcher A.L."/>
            <person name="Delehaunty K."/>
            <person name="Do C.B."/>
            <person name="Ebling H."/>
            <person name="Edwards K."/>
            <person name="Eickbush T."/>
            <person name="Evans J.D."/>
            <person name="Filipski A."/>
            <person name="Findeiss S."/>
            <person name="Freyhult E."/>
            <person name="Fulton L."/>
            <person name="Fulton R."/>
            <person name="Garcia A.C."/>
            <person name="Gardiner A."/>
            <person name="Garfield D.A."/>
            <person name="Garvin B.E."/>
            <person name="Gibson G."/>
            <person name="Gilbert D."/>
            <person name="Gnerre S."/>
            <person name="Godfrey J."/>
            <person name="Good R."/>
            <person name="Gotea V."/>
            <person name="Gravely B."/>
            <person name="Greenberg A.J."/>
            <person name="Griffiths-Jones S."/>
            <person name="Gross S."/>
            <person name="Guigo R."/>
            <person name="Gustafson E.A."/>
            <person name="Haerty W."/>
            <person name="Hahn M.W."/>
            <person name="Halligan D.L."/>
            <person name="Halpern A.L."/>
            <person name="Halter G.M."/>
            <person name="Han M.V."/>
            <person name="Heger A."/>
            <person name="Hillier L."/>
            <person name="Hinrichs A.S."/>
            <person name="Holmes I."/>
            <person name="Hoskins R.A."/>
            <person name="Hubisz M.J."/>
            <person name="Hultmark D."/>
            <person name="Huntley M.A."/>
            <person name="Jaffe D.B."/>
            <person name="Jagadeeshan S."/>
            <person name="Jeck W.R."/>
            <person name="Johnson J."/>
            <person name="Jones C.D."/>
            <person name="Jordan W.C."/>
            <person name="Karpen G.H."/>
            <person name="Kataoka E."/>
            <person name="Keightley P.D."/>
            <person name="Kheradpour P."/>
            <person name="Kirkness E.F."/>
            <person name="Koerich L.B."/>
            <person name="Kristiansen K."/>
            <person name="Kudrna D."/>
            <person name="Kulathinal R.J."/>
            <person name="Kumar S."/>
            <person name="Kwok R."/>
            <person name="Lander E."/>
            <person name="Langley C.H."/>
            <person name="Lapoint R."/>
            <person name="Lazzaro B.P."/>
            <person name="Lee S.J."/>
            <person name="Levesque L."/>
            <person name="Li R."/>
            <person name="Lin C.F."/>
            <person name="Lin M.F."/>
            <person name="Lindblad-Toh K."/>
            <person name="Llopart A."/>
            <person name="Long M."/>
            <person name="Low L."/>
            <person name="Lozovsky E."/>
            <person name="Lu J."/>
            <person name="Luo M."/>
            <person name="Machado C.A."/>
            <person name="Makalowski W."/>
            <person name="Marzo M."/>
            <person name="Matsuda M."/>
            <person name="Matzkin L."/>
            <person name="McAllister B."/>
            <person name="McBride C.S."/>
            <person name="McKernan B."/>
            <person name="McKernan K."/>
            <person name="Mendez-Lago M."/>
            <person name="Minx P."/>
            <person name="Mollenhauer M.U."/>
            <person name="Montooth K."/>
            <person name="Mount S.M."/>
            <person name="Mu X."/>
            <person name="Myers E."/>
            <person name="Negre B."/>
            <person name="Newfeld S."/>
            <person name="Nielsen R."/>
            <person name="Noor M.A."/>
            <person name="O'Grady P."/>
            <person name="Pachter L."/>
            <person name="Papaceit M."/>
            <person name="Parisi M.J."/>
            <person name="Parisi M."/>
            <person name="Parts L."/>
            <person name="Pedersen J.S."/>
            <person name="Pesole G."/>
            <person name="Phillippy A.M."/>
            <person name="Ponting C.P."/>
            <person name="Pop M."/>
            <person name="Porcelli D."/>
            <person name="Powell J.R."/>
            <person name="Prohaska S."/>
            <person name="Pruitt K."/>
            <person name="Puig M."/>
            <person name="Quesneville H."/>
            <person name="Ram K.R."/>
            <person name="Rand D."/>
            <person name="Rasmussen M.D."/>
            <person name="Reed L.K."/>
            <person name="Reenan R."/>
            <person name="Reily A."/>
            <person name="Remington K.A."/>
            <person name="Rieger T.T."/>
            <person name="Ritchie M.G."/>
            <person name="Robin C."/>
            <person name="Rogers Y.H."/>
            <person name="Rohde C."/>
            <person name="Rozas J."/>
            <person name="Rubenfield M.J."/>
            <person name="Ruiz A."/>
            <person name="Russo S."/>
            <person name="Salzberg S.L."/>
            <person name="Sanchez-Gracia A."/>
            <person name="Saranga D.J."/>
            <person name="Sato H."/>
            <person name="Schaeffer S.W."/>
            <person name="Schatz M.C."/>
            <person name="Schlenke T."/>
            <person name="Schwartz R."/>
            <person name="Segarra C."/>
            <person name="Singh R.S."/>
            <person name="Sirot L."/>
            <person name="Sirota M."/>
            <person name="Sisneros N.B."/>
            <person name="Smith C.D."/>
            <person name="Smith T.F."/>
            <person name="Spieth J."/>
            <person name="Stage D.E."/>
            <person name="Stark A."/>
            <person name="Stephan W."/>
            <person name="Strausberg R.L."/>
            <person name="Strempel S."/>
            <person name="Sturgill D."/>
            <person name="Sutton G."/>
            <person name="Sutton G.G."/>
            <person name="Tao W."/>
            <person name="Teichmann S."/>
            <person name="Tobari Y.N."/>
            <person name="Tomimura Y."/>
            <person name="Tsolas J.M."/>
            <person name="Valente V.L."/>
            <person name="Venter E."/>
            <person name="Venter J.C."/>
            <person name="Vicario S."/>
            <person name="Vieira F.G."/>
            <person name="Vilella A.J."/>
            <person name="Villasante A."/>
            <person name="Walenz B."/>
            <person name="Wang J."/>
            <person name="Wasserman M."/>
            <person name="Watts T."/>
            <person name="Wilson D."/>
            <person name="Wilson R.K."/>
            <person name="Wing R.A."/>
            <person name="Wolfner M.F."/>
            <person name="Wong A."/>
            <person name="Wong G.K."/>
            <person name="Wu C.I."/>
            <person name="Wu G."/>
            <person name="Yamamoto D."/>
            <person name="Yang H.P."/>
            <person name="Yang S.P."/>
            <person name="Yorke J.A."/>
            <person name="Yoshida K."/>
            <person name="Zdobnov E."/>
            <person name="Zhang P."/>
            <person name="Zhang Y."/>
            <person name="Zimin A.V."/>
            <person name="Baldwin J."/>
            <person name="Abdouelleil A."/>
            <person name="Abdulkadir J."/>
            <person name="Abebe A."/>
            <person name="Abera B."/>
            <person name="Abreu J."/>
            <person name="Acer S.C."/>
            <person name="Aftuck L."/>
            <person name="Alexander A."/>
            <person name="An P."/>
            <person name="Anderson E."/>
            <person name="Anderson S."/>
            <person name="Arachi H."/>
            <person name="Azer M."/>
            <person name="Bachantsang P."/>
            <person name="Barry A."/>
            <person name="Bayul T."/>
            <person name="Berlin A."/>
            <person name="Bessette D."/>
            <person name="Bloom T."/>
            <person name="Blye J."/>
            <person name="Boguslavskiy L."/>
            <person name="Bonnet C."/>
            <person name="Boukhgalter B."/>
            <person name="Bourzgui I."/>
            <person name="Brown A."/>
            <person name="Cahill P."/>
            <person name="Channer S."/>
            <person name="Cheshatsang Y."/>
            <person name="Chuda L."/>
            <person name="Citroen M."/>
            <person name="Collymore A."/>
            <person name="Cooke P."/>
            <person name="Costello M."/>
            <person name="D'Aco K."/>
            <person name="Daza R."/>
            <person name="De Haan G."/>
            <person name="DeGray S."/>
            <person name="DeMaso C."/>
            <person name="Dhargay N."/>
            <person name="Dooley K."/>
            <person name="Dooley E."/>
            <person name="Doricent M."/>
            <person name="Dorje P."/>
            <person name="Dorjee K."/>
            <person name="Dupes A."/>
            <person name="Elong R."/>
            <person name="Falk J."/>
            <person name="Farina A."/>
            <person name="Faro S."/>
            <person name="Ferguson D."/>
            <person name="Fisher S."/>
            <person name="Foley C.D."/>
            <person name="Franke A."/>
            <person name="Friedrich D."/>
            <person name="Gadbois L."/>
            <person name="Gearin G."/>
            <person name="Gearin C.R."/>
            <person name="Giannoukos G."/>
            <person name="Goode T."/>
            <person name="Graham J."/>
            <person name="Grandbois E."/>
            <person name="Grewal S."/>
            <person name="Gyaltsen K."/>
            <person name="Hafez N."/>
            <person name="Hagos B."/>
            <person name="Hall J."/>
            <person name="Henson C."/>
            <person name="Hollinger A."/>
            <person name="Honan T."/>
            <person name="Huard M.D."/>
            <person name="Hughes L."/>
            <person name="Hurhula B."/>
            <person name="Husby M.E."/>
            <person name="Kamat A."/>
            <person name="Kanga B."/>
            <person name="Kashin S."/>
            <person name="Khazanovich D."/>
            <person name="Kisner P."/>
            <person name="Lance K."/>
            <person name="Lara M."/>
            <person name="Lee W."/>
            <person name="Lennon N."/>
            <person name="Letendre F."/>
            <person name="LeVine R."/>
            <person name="Lipovsky A."/>
            <person name="Liu X."/>
            <person name="Liu J."/>
            <person name="Liu S."/>
            <person name="Lokyitsang T."/>
            <person name="Lokyitsang Y."/>
            <person name="Lubonja R."/>
            <person name="Lui A."/>
            <person name="MacDonald P."/>
            <person name="Magnisalis V."/>
            <person name="Maru K."/>
            <person name="Matthews C."/>
            <person name="McCusker W."/>
            <person name="McDonough S."/>
            <person name="Mehta T."/>
            <person name="Meldrim J."/>
            <person name="Meneus L."/>
            <person name="Mihai O."/>
            <person name="Mihalev A."/>
            <person name="Mihova T."/>
            <person name="Mittelman R."/>
            <person name="Mlenga V."/>
            <person name="Montmayeur A."/>
            <person name="Mulrain L."/>
            <person name="Navidi A."/>
            <person name="Naylor J."/>
            <person name="Negash T."/>
            <person name="Nguyen T."/>
            <person name="Nguyen N."/>
            <person name="Nicol R."/>
            <person name="Norbu C."/>
            <person name="Norbu N."/>
            <person name="Novod N."/>
            <person name="O'Neill B."/>
            <person name="Osman S."/>
            <person name="Markiewicz E."/>
            <person name="Oyono O.L."/>
            <person name="Patti C."/>
            <person name="Phunkhang P."/>
            <person name="Pierre F."/>
            <person name="Priest M."/>
            <person name="Raghuraman S."/>
            <person name="Rege F."/>
            <person name="Reyes R."/>
            <person name="Rise C."/>
            <person name="Rogov P."/>
            <person name="Ross K."/>
            <person name="Ryan E."/>
            <person name="Settipalli S."/>
            <person name="Shea T."/>
            <person name="Sherpa N."/>
            <person name="Shi L."/>
            <person name="Shih D."/>
            <person name="Sparrow T."/>
            <person name="Spaulding J."/>
            <person name="Stalker J."/>
            <person name="Stange-Thomann N."/>
            <person name="Stavropoulos S."/>
            <person name="Stone C."/>
            <person name="Strader C."/>
            <person name="Tesfaye S."/>
            <person name="Thomson T."/>
            <person name="Thoulutsang Y."/>
            <person name="Thoulutsang D."/>
            <person name="Topham K."/>
            <person name="Topping I."/>
            <person name="Tsamla T."/>
            <person name="Vassiliev H."/>
            <person name="Vo A."/>
            <person name="Wangchuk T."/>
            <person name="Wangdi T."/>
            <person name="Weiand M."/>
            <person name="Wilkinson J."/>
            <person name="Wilson A."/>
            <person name="Yadav S."/>
            <person name="Young G."/>
            <person name="Yu Q."/>
            <person name="Zembek L."/>
            <person name="Zhong D."/>
            <person name="Zimmer A."/>
            <person name="Zwirko Z."/>
            <person name="Jaffe D.B."/>
            <person name="Alvarez P."/>
            <person name="Brockman W."/>
            <person name="Butler J."/>
            <person name="Chin C."/>
            <person name="Gnerre S."/>
            <person name="Grabherr M."/>
            <person name="Kleber M."/>
            <person name="Mauceli E."/>
            <person name="MacCallum I."/>
        </authorList>
    </citation>
    <scope>NUCLEOTIDE SEQUENCE [LARGE SCALE GENOMIC DNA]</scope>
    <source>
        <strain evidence="4">Tucson 14030-0811.24</strain>
    </source>
</reference>
<dbReference type="PhylomeDB" id="B4MP18"/>